<keyword evidence="3" id="KW-1185">Reference proteome</keyword>
<proteinExistence type="inferred from homology"/>
<evidence type="ECO:0000313" key="3">
    <source>
        <dbReference type="Proteomes" id="UP000030437"/>
    </source>
</evidence>
<evidence type="ECO:0000313" key="2">
    <source>
        <dbReference type="EMBL" id="KGR83936.1"/>
    </source>
</evidence>
<dbReference type="eggNOG" id="COG4842">
    <property type="taxonomic scope" value="Bacteria"/>
</dbReference>
<dbReference type="InterPro" id="IPR010310">
    <property type="entry name" value="T7SS_ESAT-6-like"/>
</dbReference>
<reference evidence="2 3" key="1">
    <citation type="submission" date="2014-02" db="EMBL/GenBank/DDBJ databases">
        <title>Draft genome sequence of Lysinibacillus odysseyi NBRC 100172.</title>
        <authorList>
            <person name="Zhang F."/>
            <person name="Wang G."/>
            <person name="Zhang L."/>
        </authorList>
    </citation>
    <scope>NUCLEOTIDE SEQUENCE [LARGE SCALE GENOMIC DNA]</scope>
    <source>
        <strain evidence="2 3">NBRC 100172</strain>
    </source>
</reference>
<evidence type="ECO:0000256" key="1">
    <source>
        <dbReference type="RuleBase" id="RU362001"/>
    </source>
</evidence>
<dbReference type="EMBL" id="JPVP01000057">
    <property type="protein sequence ID" value="KGR83936.1"/>
    <property type="molecule type" value="Genomic_DNA"/>
</dbReference>
<dbReference type="SUPFAM" id="SSF140453">
    <property type="entry name" value="EsxAB dimer-like"/>
    <property type="match status" value="1"/>
</dbReference>
<name>A0A0A3IGP6_9BACI</name>
<dbReference type="OrthoDB" id="4978934at2"/>
<dbReference type="Proteomes" id="UP000030437">
    <property type="component" value="Unassembled WGS sequence"/>
</dbReference>
<organism evidence="2 3">
    <name type="scientific">Lysinibacillus odysseyi 34hs-1 = NBRC 100172</name>
    <dbReference type="NCBI Taxonomy" id="1220589"/>
    <lineage>
        <taxon>Bacteria</taxon>
        <taxon>Bacillati</taxon>
        <taxon>Bacillota</taxon>
        <taxon>Bacilli</taxon>
        <taxon>Bacillales</taxon>
        <taxon>Bacillaceae</taxon>
        <taxon>Lysinibacillus</taxon>
    </lineage>
</organism>
<comment type="similarity">
    <text evidence="1">Belongs to the WXG100 family.</text>
</comment>
<dbReference type="Pfam" id="PF06013">
    <property type="entry name" value="WXG100"/>
    <property type="match status" value="1"/>
</dbReference>
<dbReference type="Gene3D" id="1.10.287.1060">
    <property type="entry name" value="ESAT-6-like"/>
    <property type="match status" value="1"/>
</dbReference>
<dbReference type="AlphaFoldDB" id="A0A0A3IGP6"/>
<comment type="caution">
    <text evidence="2">The sequence shown here is derived from an EMBL/GenBank/DDBJ whole genome shotgun (WGS) entry which is preliminary data.</text>
</comment>
<dbReference type="STRING" id="1220589.CD32_14690"/>
<dbReference type="RefSeq" id="WP_036155902.1">
    <property type="nucleotide sequence ID" value="NZ_AVCX01000004.1"/>
</dbReference>
<dbReference type="InterPro" id="IPR036689">
    <property type="entry name" value="ESAT-6-like_sf"/>
</dbReference>
<dbReference type="NCBIfam" id="TIGR03930">
    <property type="entry name" value="WXG100_ESAT6"/>
    <property type="match status" value="1"/>
</dbReference>
<protein>
    <recommendedName>
        <fullName evidence="1">ESAT-6-like protein</fullName>
    </recommendedName>
</protein>
<accession>A0A0A3IGP6</accession>
<sequence>MSGIIRVTPAELEAMAGRYTDESGQVDEQIIRLDKMIEELQGMWEGESSRAFADQYSTLRPSFVEMQKLLEDVSVQLKKTAHALADADRQIASQIRG</sequence>
<gene>
    <name evidence="2" type="ORF">CD32_14690</name>
</gene>